<evidence type="ECO:0000313" key="1">
    <source>
        <dbReference type="EMBL" id="KLJ05987.1"/>
    </source>
</evidence>
<organism evidence="1 2">
    <name type="scientific">Blastomyces silverae</name>
    <dbReference type="NCBI Taxonomy" id="2060906"/>
    <lineage>
        <taxon>Eukaryota</taxon>
        <taxon>Fungi</taxon>
        <taxon>Dikarya</taxon>
        <taxon>Ascomycota</taxon>
        <taxon>Pezizomycotina</taxon>
        <taxon>Eurotiomycetes</taxon>
        <taxon>Eurotiomycetidae</taxon>
        <taxon>Onygenales</taxon>
        <taxon>Ajellomycetaceae</taxon>
        <taxon>Blastomyces</taxon>
    </lineage>
</organism>
<proteinExistence type="predicted"/>
<reference evidence="2" key="1">
    <citation type="journal article" date="2015" name="PLoS Genet.">
        <title>The dynamic genome and transcriptome of the human fungal pathogen Blastomyces and close relative Emmonsia.</title>
        <authorList>
            <person name="Munoz J.F."/>
            <person name="Gauthier G.M."/>
            <person name="Desjardins C.A."/>
            <person name="Gallo J.E."/>
            <person name="Holder J."/>
            <person name="Sullivan T.D."/>
            <person name="Marty A.J."/>
            <person name="Carmen J.C."/>
            <person name="Chen Z."/>
            <person name="Ding L."/>
            <person name="Gujja S."/>
            <person name="Magrini V."/>
            <person name="Misas E."/>
            <person name="Mitreva M."/>
            <person name="Priest M."/>
            <person name="Saif S."/>
            <person name="Whiston E.A."/>
            <person name="Young S."/>
            <person name="Zeng Q."/>
            <person name="Goldman W.E."/>
            <person name="Mardis E.R."/>
            <person name="Taylor J.W."/>
            <person name="McEwen J.G."/>
            <person name="Clay O.K."/>
            <person name="Klein B.S."/>
            <person name="Cuomo C.A."/>
        </authorList>
    </citation>
    <scope>NUCLEOTIDE SEQUENCE [LARGE SCALE GENOMIC DNA]</scope>
    <source>
        <strain evidence="2">UAMH 139</strain>
    </source>
</reference>
<keyword evidence="2" id="KW-1185">Reference proteome</keyword>
<dbReference type="AlphaFoldDB" id="A0A0H1B4Q7"/>
<accession>A0A0H1B4Q7</accession>
<comment type="caution">
    <text evidence="1">The sequence shown here is derived from an EMBL/GenBank/DDBJ whole genome shotgun (WGS) entry which is preliminary data.</text>
</comment>
<dbReference type="Proteomes" id="UP000053573">
    <property type="component" value="Unassembled WGS sequence"/>
</dbReference>
<dbReference type="OrthoDB" id="10556589at2759"/>
<protein>
    <submittedName>
        <fullName evidence="1">Uncharacterized protein</fullName>
    </submittedName>
</protein>
<evidence type="ECO:0000313" key="2">
    <source>
        <dbReference type="Proteomes" id="UP000053573"/>
    </source>
</evidence>
<sequence length="104" mass="11840">MMMVPLILDKFSVHGPNGTHACCVSAPARRQPLRSERWFMDPLISAGRSQVFGCATRSCCLIMCMPKELSMETFIVATFFSKFRAALTSSHSNNYMRNMEHRNF</sequence>
<name>A0A0H1B4Q7_9EURO</name>
<dbReference type="EMBL" id="LDEV01003351">
    <property type="protein sequence ID" value="KLJ05987.1"/>
    <property type="molecule type" value="Genomic_DNA"/>
</dbReference>
<gene>
    <name evidence="1" type="ORF">EMPG_10600</name>
</gene>